<dbReference type="GO" id="GO:0008380">
    <property type="term" value="P:RNA splicing"/>
    <property type="evidence" value="ECO:0007669"/>
    <property type="project" value="UniProtKB-KW"/>
</dbReference>
<dbReference type="InterPro" id="IPR015943">
    <property type="entry name" value="WD40/YVTN_repeat-like_dom_sf"/>
</dbReference>
<dbReference type="Proteomes" id="UP001215598">
    <property type="component" value="Unassembled WGS sequence"/>
</dbReference>
<dbReference type="GO" id="GO:0003676">
    <property type="term" value="F:nucleic acid binding"/>
    <property type="evidence" value="ECO:0007669"/>
    <property type="project" value="InterPro"/>
</dbReference>
<sequence length="936" mass="102301">MHLYNLTLKQADVAIQAVVGNFFGGRHQEILVSHGTSLEILRVDAQTGKLESISSASVFASIRSIARVRLAGNTKDFIVVGSDSGRLTILEFCASGGTFDKLSQETFGKSGARRIVPGQFLATDPKGRSIMIAAVESSKLVYTLNRDVSTKLTISSPLEAHSPGTIVHHIVGLDLGFENPIFAALEVNYTESDRDSTGEAAKNAGKMLTFYELDLGLNHVVRKSSAPTHPRANLLVQVPGGSTGPSGVLVCCEDVVVYQSTNGGAHRVPIPRRRGAHSDRGLLIVASTMHKMKDEFLLLLQSELGDLYKVTTDHSDGVVHALKIKYFDAVPVGSSICILKAGFLFVASEFGNQCLYQFQTLGEDGDETKYSSAAYSSLGMAPLPREYFELRPVRNLLLTREIPVLNPITQSKLLDLTTNTGSSRILAACGRGLRSALRILQHGQDIADVYIVLSFVNATLVFSIGEDLVEVQDMGLPHLVHPAGVRHILAGGETIVCAATNQRQIVVALSSAEVVYFELDLDNNLDEYQEREALGSPVLALSLPEMSEGRQRAPYLDATTISHTPRQLASHPQTGYVYIAEGDHRARSDISTEFEENPRTQSVKSDYRTFERPRADAGTWSSCIRVVDHVKQSTLTVFPLAENEAAFSLAVVPFSLLGGELMLTEVDDIPLTLLAFQGRLLAGIGKALRIYEMGKQKLLRKTENSSFATAIVMLNMLGSRIIAGDMQQSLTFLAYKEAENRLIVVADDTQSRWVTCSTMVDDTTVVAGDRFGNIFVNRLDSMILEQVDEDASIMQEKGKLNGAPHKTQMIAHFHIGDLITSVHKANFAAGARETILYTGLHGTIGILVPLVTHADVEFLQNLEQRIRAEQTSLVGRDHLSWRGYYAPVKGVIDGDLCETFPDLSTEVQRAITEELQYTSGEILRKLDQIRVISSGF</sequence>
<feature type="domain" description="RSE1/DDB1/CPSF1 C-terminal" evidence="7">
    <location>
        <begin position="663"/>
        <end position="900"/>
    </location>
</feature>
<comment type="subcellular location">
    <subcellularLocation>
        <location evidence="1">Nucleus</location>
    </subcellularLocation>
</comment>
<dbReference type="Pfam" id="PF10433">
    <property type="entry name" value="Beta-prop_RSE1_1st"/>
    <property type="match status" value="1"/>
</dbReference>
<evidence type="ECO:0000256" key="4">
    <source>
        <dbReference type="ARBA" id="ARBA00023187"/>
    </source>
</evidence>
<dbReference type="PANTHER" id="PTHR10644">
    <property type="entry name" value="DNA REPAIR/RNA PROCESSING CPSF FAMILY"/>
    <property type="match status" value="1"/>
</dbReference>
<evidence type="ECO:0000256" key="3">
    <source>
        <dbReference type="ARBA" id="ARBA00022728"/>
    </source>
</evidence>
<dbReference type="FunFam" id="2.130.10.10:FF:001143">
    <property type="entry name" value="Pre-mRNA-splicing factor rse-1, putative"/>
    <property type="match status" value="1"/>
</dbReference>
<evidence type="ECO:0000256" key="2">
    <source>
        <dbReference type="ARBA" id="ARBA00022664"/>
    </source>
</evidence>
<evidence type="ECO:0000313" key="10">
    <source>
        <dbReference type="EMBL" id="KAJ7764807.1"/>
    </source>
</evidence>
<dbReference type="AlphaFoldDB" id="A0AAD7JKM3"/>
<keyword evidence="11" id="KW-1185">Reference proteome</keyword>
<evidence type="ECO:0000256" key="5">
    <source>
        <dbReference type="ARBA" id="ARBA00023242"/>
    </source>
</evidence>
<dbReference type="InterPro" id="IPR018846">
    <property type="entry name" value="Beta-prop_RSE1/DDB1/CPSF1_1st"/>
</dbReference>
<evidence type="ECO:0000259" key="9">
    <source>
        <dbReference type="Pfam" id="PF23726"/>
    </source>
</evidence>
<accession>A0AAD7JKM3</accession>
<feature type="domain" description="RSE1/DDB1/CPSF1 first beta-propeller" evidence="8">
    <location>
        <begin position="16"/>
        <end position="362"/>
    </location>
</feature>
<dbReference type="InterPro" id="IPR050358">
    <property type="entry name" value="RSE1/DDB1/CFT1"/>
</dbReference>
<dbReference type="GO" id="GO:0005681">
    <property type="term" value="C:spliceosomal complex"/>
    <property type="evidence" value="ECO:0007669"/>
    <property type="project" value="UniProtKB-KW"/>
</dbReference>
<keyword evidence="5" id="KW-0539">Nucleus</keyword>
<comment type="caution">
    <text evidence="10">The sequence shown here is derived from an EMBL/GenBank/DDBJ whole genome shotgun (WGS) entry which is preliminary data.</text>
</comment>
<organism evidence="10 11">
    <name type="scientific">Mycena metata</name>
    <dbReference type="NCBI Taxonomy" id="1033252"/>
    <lineage>
        <taxon>Eukaryota</taxon>
        <taxon>Fungi</taxon>
        <taxon>Dikarya</taxon>
        <taxon>Basidiomycota</taxon>
        <taxon>Agaricomycotina</taxon>
        <taxon>Agaricomycetes</taxon>
        <taxon>Agaricomycetidae</taxon>
        <taxon>Agaricales</taxon>
        <taxon>Marasmiineae</taxon>
        <taxon>Mycenaceae</taxon>
        <taxon>Mycena</taxon>
    </lineage>
</organism>
<dbReference type="InterPro" id="IPR004871">
    <property type="entry name" value="RSE1/DDB1/CPSF1_C"/>
</dbReference>
<keyword evidence="3" id="KW-0747">Spliceosome</keyword>
<evidence type="ECO:0000256" key="1">
    <source>
        <dbReference type="ARBA" id="ARBA00004123"/>
    </source>
</evidence>
<reference evidence="10" key="1">
    <citation type="submission" date="2023-03" db="EMBL/GenBank/DDBJ databases">
        <title>Massive genome expansion in bonnet fungi (Mycena s.s.) driven by repeated elements and novel gene families across ecological guilds.</title>
        <authorList>
            <consortium name="Lawrence Berkeley National Laboratory"/>
            <person name="Harder C.B."/>
            <person name="Miyauchi S."/>
            <person name="Viragh M."/>
            <person name="Kuo A."/>
            <person name="Thoen E."/>
            <person name="Andreopoulos B."/>
            <person name="Lu D."/>
            <person name="Skrede I."/>
            <person name="Drula E."/>
            <person name="Henrissat B."/>
            <person name="Morin E."/>
            <person name="Kohler A."/>
            <person name="Barry K."/>
            <person name="LaButti K."/>
            <person name="Morin E."/>
            <person name="Salamov A."/>
            <person name="Lipzen A."/>
            <person name="Mereny Z."/>
            <person name="Hegedus B."/>
            <person name="Baldrian P."/>
            <person name="Stursova M."/>
            <person name="Weitz H."/>
            <person name="Taylor A."/>
            <person name="Grigoriev I.V."/>
            <person name="Nagy L.G."/>
            <person name="Martin F."/>
            <person name="Kauserud H."/>
        </authorList>
    </citation>
    <scope>NUCLEOTIDE SEQUENCE</scope>
    <source>
        <strain evidence="10">CBHHK182m</strain>
    </source>
</reference>
<dbReference type="Pfam" id="PF23726">
    <property type="entry name" value="Beta-prop_RSE1_2nd"/>
    <property type="match status" value="1"/>
</dbReference>
<feature type="domain" description="RSE1/DDB1/CPSF1 second beta-propeller" evidence="9">
    <location>
        <begin position="480"/>
        <end position="543"/>
    </location>
</feature>
<name>A0AAD7JKM3_9AGAR</name>
<evidence type="ECO:0000259" key="8">
    <source>
        <dbReference type="Pfam" id="PF10433"/>
    </source>
</evidence>
<gene>
    <name evidence="10" type="ORF">B0H16DRAFT_1718024</name>
</gene>
<dbReference type="GO" id="GO:0006397">
    <property type="term" value="P:mRNA processing"/>
    <property type="evidence" value="ECO:0007669"/>
    <property type="project" value="UniProtKB-KW"/>
</dbReference>
<dbReference type="Gene3D" id="1.10.150.910">
    <property type="match status" value="1"/>
</dbReference>
<evidence type="ECO:0000259" key="7">
    <source>
        <dbReference type="Pfam" id="PF03178"/>
    </source>
</evidence>
<keyword evidence="2" id="KW-0507">mRNA processing</keyword>
<keyword evidence="4" id="KW-0508">mRNA splicing</keyword>
<dbReference type="EMBL" id="JARKIB010000027">
    <property type="protein sequence ID" value="KAJ7764807.1"/>
    <property type="molecule type" value="Genomic_DNA"/>
</dbReference>
<proteinExistence type="inferred from homology"/>
<protein>
    <submittedName>
        <fullName evidence="10">Pre-mRNA-splicing factor rse-1</fullName>
    </submittedName>
</protein>
<dbReference type="Pfam" id="PF03178">
    <property type="entry name" value="CPSF_A"/>
    <property type="match status" value="1"/>
</dbReference>
<evidence type="ECO:0000313" key="11">
    <source>
        <dbReference type="Proteomes" id="UP001215598"/>
    </source>
</evidence>
<dbReference type="Gene3D" id="2.130.10.10">
    <property type="entry name" value="YVTN repeat-like/Quinoprotein amine dehydrogenase"/>
    <property type="match status" value="2"/>
</dbReference>
<comment type="similarity">
    <text evidence="6">Belongs to the RSE1 family.</text>
</comment>
<evidence type="ECO:0000256" key="6">
    <source>
        <dbReference type="ARBA" id="ARBA00038266"/>
    </source>
</evidence>
<dbReference type="InterPro" id="IPR058543">
    <property type="entry name" value="Beta-prop_RSE1/DDB1/CPSF1_2nd"/>
</dbReference>